<dbReference type="InterPro" id="IPR050378">
    <property type="entry name" value="Metallo-dep_Hydrolases_sf"/>
</dbReference>
<evidence type="ECO:0000313" key="2">
    <source>
        <dbReference type="EMBL" id="MYC96856.1"/>
    </source>
</evidence>
<dbReference type="Gene3D" id="2.30.40.10">
    <property type="entry name" value="Urease, subunit C, domain 1"/>
    <property type="match status" value="1"/>
</dbReference>
<accession>A0A6B1DB55</accession>
<proteinExistence type="predicted"/>
<dbReference type="Gene3D" id="3.30.1490.130">
    <property type="entry name" value="D-aminoacylase. Domain 3"/>
    <property type="match status" value="1"/>
</dbReference>
<feature type="domain" description="Amidohydrolase 3" evidence="1">
    <location>
        <begin position="44"/>
        <end position="253"/>
    </location>
</feature>
<dbReference type="CDD" id="cd01297">
    <property type="entry name" value="D-aminoacylase"/>
    <property type="match status" value="1"/>
</dbReference>
<dbReference type="InterPro" id="IPR013108">
    <property type="entry name" value="Amidohydro_3"/>
</dbReference>
<dbReference type="InterPro" id="IPR011059">
    <property type="entry name" value="Metal-dep_hydrolase_composite"/>
</dbReference>
<protein>
    <submittedName>
        <fullName evidence="2">D-aminoacylase</fullName>
    </submittedName>
</protein>
<dbReference type="InterPro" id="IPR023100">
    <property type="entry name" value="D-aminoacylase_insert_dom_sf"/>
</dbReference>
<dbReference type="AlphaFoldDB" id="A0A6B1DB55"/>
<dbReference type="Gene3D" id="3.20.20.140">
    <property type="entry name" value="Metal-dependent hydrolases"/>
    <property type="match status" value="1"/>
</dbReference>
<dbReference type="Pfam" id="PF07969">
    <property type="entry name" value="Amidohydro_3"/>
    <property type="match status" value="2"/>
</dbReference>
<dbReference type="SUPFAM" id="SSF51556">
    <property type="entry name" value="Metallo-dependent hydrolases"/>
    <property type="match status" value="1"/>
</dbReference>
<dbReference type="SUPFAM" id="SSF51338">
    <property type="entry name" value="Composite domain of metallo-dependent hydrolases"/>
    <property type="match status" value="1"/>
</dbReference>
<organism evidence="2">
    <name type="scientific">Caldilineaceae bacterium SB0661_bin_32</name>
    <dbReference type="NCBI Taxonomy" id="2605255"/>
    <lineage>
        <taxon>Bacteria</taxon>
        <taxon>Bacillati</taxon>
        <taxon>Chloroflexota</taxon>
        <taxon>Caldilineae</taxon>
        <taxon>Caldilineales</taxon>
        <taxon>Caldilineaceae</taxon>
    </lineage>
</organism>
<feature type="domain" description="Amidohydrolase 3" evidence="1">
    <location>
        <begin position="429"/>
        <end position="498"/>
    </location>
</feature>
<comment type="caution">
    <text evidence="2">The sequence shown here is derived from an EMBL/GenBank/DDBJ whole genome shotgun (WGS) entry which is preliminary data.</text>
</comment>
<dbReference type="PANTHER" id="PTHR11647:SF1">
    <property type="entry name" value="COLLAPSIN RESPONSE MEDIATOR PROTEIN"/>
    <property type="match status" value="1"/>
</dbReference>
<dbReference type="GO" id="GO:0016811">
    <property type="term" value="F:hydrolase activity, acting on carbon-nitrogen (but not peptide) bonds, in linear amides"/>
    <property type="evidence" value="ECO:0007669"/>
    <property type="project" value="InterPro"/>
</dbReference>
<evidence type="ECO:0000259" key="1">
    <source>
        <dbReference type="Pfam" id="PF07969"/>
    </source>
</evidence>
<gene>
    <name evidence="2" type="ORF">F4X14_17960</name>
</gene>
<dbReference type="PANTHER" id="PTHR11647">
    <property type="entry name" value="HYDRANTOINASE/DIHYDROPYRIMIDINASE FAMILY MEMBER"/>
    <property type="match status" value="1"/>
</dbReference>
<name>A0A6B1DB55_9CHLR</name>
<dbReference type="InterPro" id="IPR032466">
    <property type="entry name" value="Metal_Hydrolase"/>
</dbReference>
<dbReference type="EMBL" id="VXMH01000098">
    <property type="protein sequence ID" value="MYC96856.1"/>
    <property type="molecule type" value="Genomic_DNA"/>
</dbReference>
<reference evidence="2" key="1">
    <citation type="submission" date="2019-09" db="EMBL/GenBank/DDBJ databases">
        <title>Characterisation of the sponge microbiome using genome-centric metagenomics.</title>
        <authorList>
            <person name="Engelberts J.P."/>
            <person name="Robbins S.J."/>
            <person name="De Goeij J.M."/>
            <person name="Aranda M."/>
            <person name="Bell S.C."/>
            <person name="Webster N.S."/>
        </authorList>
    </citation>
    <scope>NUCLEOTIDE SEQUENCE</scope>
    <source>
        <strain evidence="2">SB0661_bin_32</strain>
    </source>
</reference>
<sequence>MYDIVIAGGTVIDGNRAPRRRGDVGIRGDRIAAIGDLAGADAAQVIDAAGRIVAPGFVDVHTHSDGWFLRKQHQVSKTSQGFTTELIMADGISYAPVSRQTAHEWLYYMRGLNALRMEDYTGWETLADYMALLDRRNVQNVITQIPYANVRTLICGWGPAPADDLQLKLIQLQVEQGMEEGACGLSTGLDYAAQCFASTAELAAACQPMAGAQAPYVTHMRYKIGTLAALKEAVEIGRRAGVPVHISHLKAASEVDTQAILSYVDQVAVHEVDFSFDVYPYLPGSTLLNYLLPYEIWHDGPLAALPKLRDPATRAQVGRGLEIYASDLDAIRIVWLPGKENSSYLGKTLAEYVDEVGKSPVDALCDLLIEENLAVLLVFFQGDDRFVEPFLAHKCYMMGTDGVYHEDSVIHPRQYGSAARLLGPCVRKGLFSLEDAVWKLSGAAAARFGLKDRGTIEEGGYADLVVFDQEAIQDHATFVEPHQLSGGVSEVLVNGVPVIRDGSPVETLQQPLPGRALRFNQ</sequence>